<keyword evidence="4" id="KW-1185">Reference proteome</keyword>
<evidence type="ECO:0000313" key="4">
    <source>
        <dbReference type="Proteomes" id="UP000192513"/>
    </source>
</evidence>
<feature type="non-terminal residue" evidence="3">
    <location>
        <position position="79"/>
    </location>
</feature>
<dbReference type="InterPro" id="IPR036927">
    <property type="entry name" value="Cyt_c_oxase-like_su1_sf"/>
</dbReference>
<feature type="region of interest" description="Disordered" evidence="1">
    <location>
        <begin position="1"/>
        <end position="22"/>
    </location>
</feature>
<keyword evidence="2" id="KW-0812">Transmembrane</keyword>
<dbReference type="AlphaFoldDB" id="A0A1X0I401"/>
<organism evidence="3 4">
    <name type="scientific">Mycobacterium paraseoulense</name>
    <dbReference type="NCBI Taxonomy" id="590652"/>
    <lineage>
        <taxon>Bacteria</taxon>
        <taxon>Bacillati</taxon>
        <taxon>Actinomycetota</taxon>
        <taxon>Actinomycetes</taxon>
        <taxon>Mycobacteriales</taxon>
        <taxon>Mycobacteriaceae</taxon>
        <taxon>Mycobacterium</taxon>
    </lineage>
</organism>
<dbReference type="STRING" id="590652.BST39_24710"/>
<evidence type="ECO:0008006" key="5">
    <source>
        <dbReference type="Google" id="ProtNLM"/>
    </source>
</evidence>
<accession>A0A1X0I401</accession>
<keyword evidence="2" id="KW-0472">Membrane</keyword>
<reference evidence="3 4" key="1">
    <citation type="submission" date="2017-02" db="EMBL/GenBank/DDBJ databases">
        <title>The new phylogeny of genus Mycobacterium.</title>
        <authorList>
            <person name="Tortoli E."/>
            <person name="Trovato A."/>
            <person name="Cirillo D.M."/>
        </authorList>
    </citation>
    <scope>NUCLEOTIDE SEQUENCE [LARGE SCALE GENOMIC DNA]</scope>
    <source>
        <strain evidence="3 4">DSM 45000</strain>
    </source>
</reference>
<dbReference type="EMBL" id="MVIE01000047">
    <property type="protein sequence ID" value="ORB34222.1"/>
    <property type="molecule type" value="Genomic_DNA"/>
</dbReference>
<feature type="transmembrane region" description="Helical" evidence="2">
    <location>
        <begin position="39"/>
        <end position="61"/>
    </location>
</feature>
<proteinExistence type="predicted"/>
<protein>
    <recommendedName>
        <fullName evidence="5">Cytochrome ubiquinol oxidase subunit I</fullName>
    </recommendedName>
</protein>
<name>A0A1X0I401_9MYCO</name>
<evidence type="ECO:0000313" key="3">
    <source>
        <dbReference type="EMBL" id="ORB34222.1"/>
    </source>
</evidence>
<gene>
    <name evidence="3" type="ORF">BST39_24710</name>
</gene>
<sequence length="79" mass="8759">MTAEAPPLGELEAVRPYPDRTGPKGNLVYKLITTTDHKMIGIMYTVTCFGFFFIGGLMALLMRTELAAPGLQFLSNEQY</sequence>
<comment type="caution">
    <text evidence="3">The sequence shown here is derived from an EMBL/GenBank/DDBJ whole genome shotgun (WGS) entry which is preliminary data.</text>
</comment>
<evidence type="ECO:0000256" key="2">
    <source>
        <dbReference type="SAM" id="Phobius"/>
    </source>
</evidence>
<keyword evidence="2" id="KW-1133">Transmembrane helix</keyword>
<dbReference type="SUPFAM" id="SSF81442">
    <property type="entry name" value="Cytochrome c oxidase subunit I-like"/>
    <property type="match status" value="1"/>
</dbReference>
<evidence type="ECO:0000256" key="1">
    <source>
        <dbReference type="SAM" id="MobiDB-lite"/>
    </source>
</evidence>
<dbReference type="Proteomes" id="UP000192513">
    <property type="component" value="Unassembled WGS sequence"/>
</dbReference>
<dbReference type="Gene3D" id="1.20.210.10">
    <property type="entry name" value="Cytochrome c oxidase-like, subunit I domain"/>
    <property type="match status" value="1"/>
</dbReference>